<dbReference type="EMBL" id="DTMF01000068">
    <property type="protein sequence ID" value="HGF33273.1"/>
    <property type="molecule type" value="Genomic_DNA"/>
</dbReference>
<organism evidence="1">
    <name type="scientific">Desulfobacca acetoxidans</name>
    <dbReference type="NCBI Taxonomy" id="60893"/>
    <lineage>
        <taxon>Bacteria</taxon>
        <taxon>Pseudomonadati</taxon>
        <taxon>Thermodesulfobacteriota</taxon>
        <taxon>Desulfobaccia</taxon>
        <taxon>Desulfobaccales</taxon>
        <taxon>Desulfobaccaceae</taxon>
        <taxon>Desulfobacca</taxon>
    </lineage>
</organism>
<accession>A0A7C3Z957</accession>
<protein>
    <submittedName>
        <fullName evidence="1">Uncharacterized protein</fullName>
    </submittedName>
</protein>
<comment type="caution">
    <text evidence="1">The sequence shown here is derived from an EMBL/GenBank/DDBJ whole genome shotgun (WGS) entry which is preliminary data.</text>
</comment>
<sequence>MTFPFEVTFNEVQANLDFFVSKVFSCLESEFLIMPKGPGFIEYPTFESGYENLKMATGNFRSLEPEKIVIAVSRLPISLIVLRCILGFTPSEWAYIASQRTGVEITQGAARSLDRKIRMEPTKLLTLKKGSATEKRLKALVESSCEILAAGVPETPLDKFHRLNKADTAEGLTSLHAFADLGVPYPMLLYERFLGRPFATHRDSVSELVGDSLEVAIEKALTKAGVSFRKTKRAERIPGFDQAPDFIVPTEFNPQVIIEAKLTEDDGTARDKATRIQHLGQLSLAGQPPDKPKFEVVACIAGRGFGGRREDMKKILMATRGKVFTMQNIDRLVECTRLSEFRTLR</sequence>
<dbReference type="AlphaFoldDB" id="A0A7C3Z957"/>
<reference evidence="1" key="1">
    <citation type="journal article" date="2020" name="mSystems">
        <title>Genome- and Community-Level Interaction Insights into Carbon Utilization and Element Cycling Functions of Hydrothermarchaeota in Hydrothermal Sediment.</title>
        <authorList>
            <person name="Zhou Z."/>
            <person name="Liu Y."/>
            <person name="Xu W."/>
            <person name="Pan J."/>
            <person name="Luo Z.H."/>
            <person name="Li M."/>
        </authorList>
    </citation>
    <scope>NUCLEOTIDE SEQUENCE [LARGE SCALE GENOMIC DNA]</scope>
    <source>
        <strain evidence="1">SpSt-897</strain>
    </source>
</reference>
<gene>
    <name evidence="1" type="ORF">ENW96_02645</name>
</gene>
<evidence type="ECO:0000313" key="1">
    <source>
        <dbReference type="EMBL" id="HGF33273.1"/>
    </source>
</evidence>
<proteinExistence type="predicted"/>
<name>A0A7C3Z957_9BACT</name>